<dbReference type="eggNOG" id="COG5416">
    <property type="taxonomic scope" value="Bacteria"/>
</dbReference>
<dbReference type="EMBL" id="HG794546">
    <property type="protein sequence ID" value="CDL01055.1"/>
    <property type="molecule type" value="Genomic_DNA"/>
</dbReference>
<evidence type="ECO:0000256" key="3">
    <source>
        <dbReference type="ARBA" id="ARBA00022989"/>
    </source>
</evidence>
<organism evidence="7 8">
    <name type="scientific">Magnetospirillum gryphiswaldense (strain DSM 6361 / JCM 21280 / NBRC 15271 / MSR-1)</name>
    <dbReference type="NCBI Taxonomy" id="431944"/>
    <lineage>
        <taxon>Bacteria</taxon>
        <taxon>Pseudomonadati</taxon>
        <taxon>Pseudomonadota</taxon>
        <taxon>Alphaproteobacteria</taxon>
        <taxon>Rhodospirillales</taxon>
        <taxon>Rhodospirillaceae</taxon>
        <taxon>Magnetospirillum</taxon>
    </lineage>
</organism>
<evidence type="ECO:0000313" key="7">
    <source>
        <dbReference type="EMBL" id="CDL01055.1"/>
    </source>
</evidence>
<protein>
    <recommendedName>
        <fullName evidence="6">Lipopolysaccharide assembly protein A domain-containing protein</fullName>
    </recommendedName>
</protein>
<keyword evidence="8" id="KW-1185">Reference proteome</keyword>
<accession>V6F6A1</accession>
<evidence type="ECO:0000256" key="2">
    <source>
        <dbReference type="ARBA" id="ARBA00022692"/>
    </source>
</evidence>
<dbReference type="KEGG" id="mgy:MGMSRv2__3840"/>
<feature type="domain" description="Lipopolysaccharide assembly protein A" evidence="6">
    <location>
        <begin position="26"/>
        <end position="89"/>
    </location>
</feature>
<name>V6F6A1_MAGGM</name>
<evidence type="ECO:0000256" key="4">
    <source>
        <dbReference type="ARBA" id="ARBA00023136"/>
    </source>
</evidence>
<proteinExistence type="predicted"/>
<evidence type="ECO:0000256" key="1">
    <source>
        <dbReference type="ARBA" id="ARBA00022475"/>
    </source>
</evidence>
<evidence type="ECO:0000256" key="5">
    <source>
        <dbReference type="SAM" id="Phobius"/>
    </source>
</evidence>
<reference evidence="7 8" key="1">
    <citation type="journal article" date="2014" name="Genome Announc.">
        <title>Complete genome sequence of Magnetospirillum gryphiswaldense MSR-1.</title>
        <authorList>
            <person name="Wang X."/>
            <person name="Wang Q."/>
            <person name="Zhang W."/>
            <person name="Wang Y."/>
            <person name="Li L."/>
            <person name="Wen T."/>
            <person name="Zhang T."/>
            <person name="Zhang Y."/>
            <person name="Xu J."/>
            <person name="Hu J."/>
            <person name="Li S."/>
            <person name="Liu L."/>
            <person name="Liu J."/>
            <person name="Jiang W."/>
            <person name="Tian J."/>
            <person name="Li Y."/>
            <person name="Schuler D."/>
            <person name="Wang L."/>
            <person name="Li J."/>
        </authorList>
    </citation>
    <scope>NUCLEOTIDE SEQUENCE [LARGE SCALE GENOMIC DNA]</scope>
    <source>
        <strain evidence="8">DSM 6361 / JCM 21280 / NBRC 15271 / MSR-1</strain>
    </source>
</reference>
<dbReference type="Pfam" id="PF06305">
    <property type="entry name" value="LapA_dom"/>
    <property type="match status" value="1"/>
</dbReference>
<keyword evidence="4 5" id="KW-0472">Membrane</keyword>
<feature type="transmembrane region" description="Helical" evidence="5">
    <location>
        <begin position="45"/>
        <end position="66"/>
    </location>
</feature>
<dbReference type="Proteomes" id="UP000018922">
    <property type="component" value="Chromosome I"/>
</dbReference>
<dbReference type="STRING" id="1430440.MGMSRv2__3840"/>
<sequence>MTTVRWLGWLLAIPVALLIVVFAVANRHEIRLDMWPLPWAVDLPVYLAVLGALAKGIVIGAVAMWLSGFRGRRNARDQRRRAESLERQLRAAQSAPLPVAVVTDDRAAP</sequence>
<dbReference type="HOGENOM" id="CLU_154612_1_2_5"/>
<dbReference type="InterPro" id="IPR010445">
    <property type="entry name" value="LapA_dom"/>
</dbReference>
<feature type="transmembrane region" description="Helical" evidence="5">
    <location>
        <begin position="7"/>
        <end position="25"/>
    </location>
</feature>
<dbReference type="AlphaFoldDB" id="V6F6A1"/>
<keyword evidence="2 5" id="KW-0812">Transmembrane</keyword>
<keyword evidence="3 5" id="KW-1133">Transmembrane helix</keyword>
<dbReference type="GO" id="GO:0005886">
    <property type="term" value="C:plasma membrane"/>
    <property type="evidence" value="ECO:0007669"/>
    <property type="project" value="InterPro"/>
</dbReference>
<keyword evidence="1" id="KW-1003">Cell membrane</keyword>
<evidence type="ECO:0000313" key="8">
    <source>
        <dbReference type="Proteomes" id="UP000018922"/>
    </source>
</evidence>
<gene>
    <name evidence="7" type="ordered locus">MGMSRv2__3840</name>
</gene>
<evidence type="ECO:0000259" key="6">
    <source>
        <dbReference type="Pfam" id="PF06305"/>
    </source>
</evidence>